<evidence type="ECO:0000256" key="2">
    <source>
        <dbReference type="ARBA" id="ARBA00023043"/>
    </source>
</evidence>
<evidence type="ECO:0000256" key="1">
    <source>
        <dbReference type="ARBA" id="ARBA00022737"/>
    </source>
</evidence>
<keyword evidence="2 3" id="KW-0040">ANK repeat</keyword>
<dbReference type="Gene3D" id="1.25.40.20">
    <property type="entry name" value="Ankyrin repeat-containing domain"/>
    <property type="match status" value="2"/>
</dbReference>
<name>A0A6M8EKA1_9BACT</name>
<proteinExistence type="predicted"/>
<dbReference type="SUPFAM" id="SSF48403">
    <property type="entry name" value="Ankyrin repeat"/>
    <property type="match status" value="1"/>
</dbReference>
<dbReference type="Proteomes" id="UP000503483">
    <property type="component" value="Chromosome"/>
</dbReference>
<organism evidence="4 5">
    <name type="scientific">Arcobacter acticola</name>
    <dbReference type="NCBI Taxonomy" id="1849015"/>
    <lineage>
        <taxon>Bacteria</taxon>
        <taxon>Pseudomonadati</taxon>
        <taxon>Campylobacterota</taxon>
        <taxon>Epsilonproteobacteria</taxon>
        <taxon>Campylobacterales</taxon>
        <taxon>Arcobacteraceae</taxon>
        <taxon>Arcobacter</taxon>
    </lineage>
</organism>
<dbReference type="PROSITE" id="PS50088">
    <property type="entry name" value="ANK_REPEAT"/>
    <property type="match status" value="1"/>
</dbReference>
<dbReference type="Pfam" id="PF12796">
    <property type="entry name" value="Ank_2"/>
    <property type="match status" value="1"/>
</dbReference>
<accession>A0A6M8EKA1</accession>
<keyword evidence="1" id="KW-0677">Repeat</keyword>
<protein>
    <submittedName>
        <fullName evidence="4">Ankyrin domain-containing protein</fullName>
    </submittedName>
</protein>
<dbReference type="EMBL" id="CP042652">
    <property type="protein sequence ID" value="QKE27271.1"/>
    <property type="molecule type" value="Genomic_DNA"/>
</dbReference>
<evidence type="ECO:0000313" key="5">
    <source>
        <dbReference type="Proteomes" id="UP000503483"/>
    </source>
</evidence>
<gene>
    <name evidence="4" type="ORF">AACT_0037</name>
</gene>
<dbReference type="PANTHER" id="PTHR24198">
    <property type="entry name" value="ANKYRIN REPEAT AND PROTEIN KINASE DOMAIN-CONTAINING PROTEIN"/>
    <property type="match status" value="1"/>
</dbReference>
<dbReference type="KEGG" id="paco:AACT_0037"/>
<dbReference type="InterPro" id="IPR036770">
    <property type="entry name" value="Ankyrin_rpt-contain_sf"/>
</dbReference>
<feature type="repeat" description="ANK" evidence="3">
    <location>
        <begin position="25"/>
        <end position="57"/>
    </location>
</feature>
<dbReference type="InterPro" id="IPR002110">
    <property type="entry name" value="Ankyrin_rpt"/>
</dbReference>
<evidence type="ECO:0000313" key="4">
    <source>
        <dbReference type="EMBL" id="QKE27271.1"/>
    </source>
</evidence>
<sequence>MTSNLKEWLALNGYSQDNLNSVGKYGNSAIMKASREANLSIVDELISLNVDLNVKNIDGNSALWNACFGDSYACFEALVSAGINIDSQNVNNVTSLMYCASAGKDIFVELLIKHKANTELMSLDDFKAIDLAVTPKIVKLLKNAKVS</sequence>
<dbReference type="PANTHER" id="PTHR24198:SF194">
    <property type="entry name" value="INVERSIN-A"/>
    <property type="match status" value="1"/>
</dbReference>
<evidence type="ECO:0000256" key="3">
    <source>
        <dbReference type="PROSITE-ProRule" id="PRU00023"/>
    </source>
</evidence>
<dbReference type="RefSeq" id="WP_172123821.1">
    <property type="nucleotide sequence ID" value="NZ_CP042652.1"/>
</dbReference>
<reference evidence="4 5" key="1">
    <citation type="submission" date="2019-08" db="EMBL/GenBank/DDBJ databases">
        <title>Complete genome sequence of Arcobacter acticola.</title>
        <authorList>
            <person name="Miller W."/>
        </authorList>
    </citation>
    <scope>NUCLEOTIDE SEQUENCE [LARGE SCALE GENOMIC DNA]</scope>
    <source>
        <strain evidence="4 5">KCTC 52212</strain>
    </source>
</reference>
<keyword evidence="5" id="KW-1185">Reference proteome</keyword>
<dbReference type="AlphaFoldDB" id="A0A6M8EKA1"/>
<dbReference type="SMART" id="SM00248">
    <property type="entry name" value="ANK"/>
    <property type="match status" value="3"/>
</dbReference>